<dbReference type="PANTHER" id="PTHR19877:SF1">
    <property type="entry name" value="EUKARYOTIC TRANSLATION INITIATION FACTOR 3 SUBUNIT I"/>
    <property type="match status" value="1"/>
</dbReference>
<evidence type="ECO:0000256" key="4">
    <source>
        <dbReference type="ARBA" id="ARBA00022737"/>
    </source>
</evidence>
<gene>
    <name evidence="10" type="primary">sum1</name>
    <name evidence="7" type="synonym">TIF34</name>
    <name evidence="9" type="ORF">SJAG_02164</name>
</gene>
<name>B6K1Q3_SCHJY</name>
<dbReference type="AlphaFoldDB" id="B6K1Q3"/>
<dbReference type="FunFam" id="2.130.10.10:FF:000127">
    <property type="entry name" value="Eukaryotic translation initiation factor 3 subunit I"/>
    <property type="match status" value="1"/>
</dbReference>
<evidence type="ECO:0000313" key="11">
    <source>
        <dbReference type="Proteomes" id="UP000001744"/>
    </source>
</evidence>
<evidence type="ECO:0000313" key="10">
    <source>
        <dbReference type="JaponicusDB" id="SJAG_02164"/>
    </source>
</evidence>
<dbReference type="GO" id="GO:0003723">
    <property type="term" value="F:RNA binding"/>
    <property type="evidence" value="ECO:0000318"/>
    <property type="project" value="GO_Central"/>
</dbReference>
<accession>B6K1Q3</accession>
<keyword evidence="4" id="KW-0677">Repeat</keyword>
<dbReference type="GO" id="GO:0033290">
    <property type="term" value="C:eukaryotic 48S preinitiation complex"/>
    <property type="evidence" value="ECO:0007669"/>
    <property type="project" value="UniProtKB-UniRule"/>
</dbReference>
<dbReference type="InterPro" id="IPR015943">
    <property type="entry name" value="WD40/YVTN_repeat-like_dom_sf"/>
</dbReference>
<dbReference type="InterPro" id="IPR019775">
    <property type="entry name" value="WD40_repeat_CS"/>
</dbReference>
<evidence type="ECO:0000256" key="1">
    <source>
        <dbReference type="ARBA" id="ARBA00022490"/>
    </source>
</evidence>
<dbReference type="Gene3D" id="2.130.10.10">
    <property type="entry name" value="YVTN repeat-like/Quinoprotein amine dehydrogenase"/>
    <property type="match status" value="1"/>
</dbReference>
<dbReference type="InterPro" id="IPR027525">
    <property type="entry name" value="eIF3i"/>
</dbReference>
<evidence type="ECO:0000256" key="6">
    <source>
        <dbReference type="ARBA" id="ARBA00038394"/>
    </source>
</evidence>
<evidence type="ECO:0000256" key="7">
    <source>
        <dbReference type="HAMAP-Rule" id="MF_03008"/>
    </source>
</evidence>
<keyword evidence="11" id="KW-1185">Reference proteome</keyword>
<organism evidence="9 11">
    <name type="scientific">Schizosaccharomyces japonicus (strain yFS275 / FY16936)</name>
    <name type="common">Fission yeast</name>
    <dbReference type="NCBI Taxonomy" id="402676"/>
    <lineage>
        <taxon>Eukaryota</taxon>
        <taxon>Fungi</taxon>
        <taxon>Dikarya</taxon>
        <taxon>Ascomycota</taxon>
        <taxon>Taphrinomycotina</taxon>
        <taxon>Schizosaccharomycetes</taxon>
        <taxon>Schizosaccharomycetales</taxon>
        <taxon>Schizosaccharomycetaceae</taxon>
        <taxon>Schizosaccharomyces</taxon>
    </lineage>
</organism>
<comment type="similarity">
    <text evidence="7">Belongs to the eIF-3 subunit I family.</text>
</comment>
<sequence length="328" mass="36587">MRPFILQGHTRPLTQIKYNHDGDLLFSCAKDLIINVWFSHNGERLGTYGGHTGAIWTCDINKSTTLMASGAADNTMRLWDVKTGKCLYVWEFPTAVKRVEFNEEGNKLLAVTEERMGFTGTISVFHVPTDYSDEKFKNPIYVIKTRESKATVAGWSYLNKFIIAGHENGSVSQYDGATGEYIKTVQVHTAGSLITDLQFSRDRTYFVTSCKDSTAKALDVNTLEIIKCFTADAPLNTASFTPVQDFVVLGGGQEARDVTTTAARQGKFEARFYHTIFEEELGRVKGHFGPINTIAVHPKGTGYASGGEDGYVRLHAFDKNYFDFKYSL</sequence>
<dbReference type="SMART" id="SM00320">
    <property type="entry name" value="WD40"/>
    <property type="match status" value="6"/>
</dbReference>
<dbReference type="Proteomes" id="UP000001744">
    <property type="component" value="Unassembled WGS sequence"/>
</dbReference>
<dbReference type="GO" id="GO:0001732">
    <property type="term" value="P:formation of cytoplasmic translation initiation complex"/>
    <property type="evidence" value="ECO:0007669"/>
    <property type="project" value="UniProtKB-UniRule"/>
</dbReference>
<proteinExistence type="inferred from homology"/>
<comment type="similarity">
    <text evidence="6">Belongs to the WD repeat STRAP family.</text>
</comment>
<dbReference type="GO" id="GO:0003743">
    <property type="term" value="F:translation initiation factor activity"/>
    <property type="evidence" value="ECO:0000318"/>
    <property type="project" value="GO_Central"/>
</dbReference>
<protein>
    <recommendedName>
        <fullName evidence="7">Eukaryotic translation initiation factor 3 subunit I</fullName>
        <shortName evidence="7">eIF3i</shortName>
    </recommendedName>
    <alternativeName>
        <fullName evidence="7">Eukaryotic translation initiation factor 3 39 kDa subunit homolog</fullName>
        <shortName evidence="7">eIF-3 39 kDa subunit homolog</shortName>
    </alternativeName>
</protein>
<dbReference type="STRING" id="402676.B6K1Q3"/>
<dbReference type="InterPro" id="IPR036322">
    <property type="entry name" value="WD40_repeat_dom_sf"/>
</dbReference>
<dbReference type="VEuPathDB" id="FungiDB:SJAG_02164"/>
<feature type="repeat" description="WD" evidence="8">
    <location>
        <begin position="6"/>
        <end position="47"/>
    </location>
</feature>
<comment type="subcellular location">
    <subcellularLocation>
        <location evidence="7">Cytoplasm</location>
    </subcellularLocation>
</comment>
<evidence type="ECO:0000256" key="2">
    <source>
        <dbReference type="ARBA" id="ARBA00022540"/>
    </source>
</evidence>
<dbReference type="PROSITE" id="PS00678">
    <property type="entry name" value="WD_REPEATS_1"/>
    <property type="match status" value="1"/>
</dbReference>
<evidence type="ECO:0000256" key="3">
    <source>
        <dbReference type="ARBA" id="ARBA00022574"/>
    </source>
</evidence>
<dbReference type="EMBL" id="KE651166">
    <property type="protein sequence ID" value="EEB07084.1"/>
    <property type="molecule type" value="Genomic_DNA"/>
</dbReference>
<dbReference type="GO" id="GO:0002183">
    <property type="term" value="P:cytoplasmic translational initiation"/>
    <property type="evidence" value="ECO:0000318"/>
    <property type="project" value="GO_Central"/>
</dbReference>
<keyword evidence="2 7" id="KW-0396">Initiation factor</keyword>
<dbReference type="JaponicusDB" id="SJAG_02164">
    <property type="gene designation" value="sum1"/>
</dbReference>
<evidence type="ECO:0000313" key="9">
    <source>
        <dbReference type="EMBL" id="EEB07084.1"/>
    </source>
</evidence>
<feature type="repeat" description="WD" evidence="8">
    <location>
        <begin position="284"/>
        <end position="314"/>
    </location>
</feature>
<dbReference type="HAMAP" id="MF_03008">
    <property type="entry name" value="eIF3i"/>
    <property type="match status" value="1"/>
</dbReference>
<dbReference type="GO" id="GO:0034399">
    <property type="term" value="C:nuclear periphery"/>
    <property type="evidence" value="ECO:0007669"/>
    <property type="project" value="EnsemblFungi"/>
</dbReference>
<dbReference type="SUPFAM" id="SSF50978">
    <property type="entry name" value="WD40 repeat-like"/>
    <property type="match status" value="1"/>
</dbReference>
<dbReference type="GO" id="GO:0016282">
    <property type="term" value="C:eukaryotic 43S preinitiation complex"/>
    <property type="evidence" value="ECO:0007669"/>
    <property type="project" value="UniProtKB-UniRule"/>
</dbReference>
<dbReference type="eggNOG" id="KOG0643">
    <property type="taxonomic scope" value="Eukaryota"/>
</dbReference>
<dbReference type="GO" id="GO:0071541">
    <property type="term" value="C:eukaryotic translation initiation factor 3 complex, eIF3m"/>
    <property type="evidence" value="ECO:0000318"/>
    <property type="project" value="GO_Central"/>
</dbReference>
<dbReference type="OMA" id="VWFSHNG"/>
<comment type="subunit">
    <text evidence="7">Component of the eukaryotic translation initiation factor 3 (eIF-3) complex.</text>
</comment>
<dbReference type="Pfam" id="PF24805">
    <property type="entry name" value="EIF3I"/>
    <property type="match status" value="1"/>
</dbReference>
<keyword evidence="5 7" id="KW-0648">Protein biosynthesis</keyword>
<keyword evidence="1 7" id="KW-0963">Cytoplasm</keyword>
<keyword evidence="3 8" id="KW-0853">WD repeat</keyword>
<comment type="function">
    <text evidence="7">Component of the eukaryotic translation initiation factor 3 (eIF-3) complex, which is involved in protein synthesis of a specialized repertoire of mRNAs and, together with other initiation factors, stimulates binding of mRNA and methionyl-tRNAi to the 40S ribosome. The eIF-3 complex specifically targets and initiates translation of a subset of mRNAs involved in cell proliferation.</text>
</comment>
<evidence type="ECO:0000256" key="5">
    <source>
        <dbReference type="ARBA" id="ARBA00022917"/>
    </source>
</evidence>
<dbReference type="PANTHER" id="PTHR19877">
    <property type="entry name" value="EUKARYOTIC TRANSLATION INITIATION FACTOR 3 SUBUNIT I"/>
    <property type="match status" value="1"/>
</dbReference>
<evidence type="ECO:0000256" key="8">
    <source>
        <dbReference type="PROSITE-ProRule" id="PRU00221"/>
    </source>
</evidence>
<dbReference type="GO" id="GO:0071540">
    <property type="term" value="C:eukaryotic translation initiation factor 3 complex, eIF3e"/>
    <property type="evidence" value="ECO:0007669"/>
    <property type="project" value="EnsemblFungi"/>
</dbReference>
<dbReference type="HOGENOM" id="CLU_043845_0_1_1"/>
<dbReference type="PROSITE" id="PS50082">
    <property type="entry name" value="WD_REPEATS_2"/>
    <property type="match status" value="3"/>
</dbReference>
<feature type="repeat" description="WD" evidence="8">
    <location>
        <begin position="48"/>
        <end position="89"/>
    </location>
</feature>
<dbReference type="GeneID" id="7052093"/>
<dbReference type="PROSITE" id="PS50294">
    <property type="entry name" value="WD_REPEATS_REGION"/>
    <property type="match status" value="2"/>
</dbReference>
<reference evidence="9 11" key="1">
    <citation type="journal article" date="2011" name="Science">
        <title>Comparative functional genomics of the fission yeasts.</title>
        <authorList>
            <person name="Rhind N."/>
            <person name="Chen Z."/>
            <person name="Yassour M."/>
            <person name="Thompson D.A."/>
            <person name="Haas B.J."/>
            <person name="Habib N."/>
            <person name="Wapinski I."/>
            <person name="Roy S."/>
            <person name="Lin M.F."/>
            <person name="Heiman D.I."/>
            <person name="Young S.K."/>
            <person name="Furuya K."/>
            <person name="Guo Y."/>
            <person name="Pidoux A."/>
            <person name="Chen H.M."/>
            <person name="Robbertse B."/>
            <person name="Goldberg J.M."/>
            <person name="Aoki K."/>
            <person name="Bayne E.H."/>
            <person name="Berlin A.M."/>
            <person name="Desjardins C.A."/>
            <person name="Dobbs E."/>
            <person name="Dukaj L."/>
            <person name="Fan L."/>
            <person name="FitzGerald M.G."/>
            <person name="French C."/>
            <person name="Gujja S."/>
            <person name="Hansen K."/>
            <person name="Keifenheim D."/>
            <person name="Levin J.Z."/>
            <person name="Mosher R.A."/>
            <person name="Mueller C.A."/>
            <person name="Pfiffner J."/>
            <person name="Priest M."/>
            <person name="Russ C."/>
            <person name="Smialowska A."/>
            <person name="Swoboda P."/>
            <person name="Sykes S.M."/>
            <person name="Vaughn M."/>
            <person name="Vengrova S."/>
            <person name="Yoder R."/>
            <person name="Zeng Q."/>
            <person name="Allshire R."/>
            <person name="Baulcombe D."/>
            <person name="Birren B.W."/>
            <person name="Brown W."/>
            <person name="Ekwall K."/>
            <person name="Kellis M."/>
            <person name="Leatherwood J."/>
            <person name="Levin H."/>
            <person name="Margalit H."/>
            <person name="Martienssen R."/>
            <person name="Nieduszynski C.A."/>
            <person name="Spatafora J.W."/>
            <person name="Friedman N."/>
            <person name="Dalgaard J.Z."/>
            <person name="Baumann P."/>
            <person name="Niki H."/>
            <person name="Regev A."/>
            <person name="Nusbaum C."/>
        </authorList>
    </citation>
    <scope>NUCLEOTIDE SEQUENCE [LARGE SCALE GENOMIC DNA]</scope>
    <source>
        <strain evidence="11">yFS275 / FY16936</strain>
    </source>
</reference>
<dbReference type="RefSeq" id="XP_002173377.1">
    <property type="nucleotide sequence ID" value="XM_002173341.2"/>
</dbReference>
<dbReference type="InterPro" id="IPR001680">
    <property type="entry name" value="WD40_rpt"/>
</dbReference>
<dbReference type="OrthoDB" id="24966at2759"/>